<dbReference type="EMBL" id="CP056030">
    <property type="protein sequence ID" value="QKZ06493.1"/>
    <property type="molecule type" value="Genomic_DNA"/>
</dbReference>
<dbReference type="KEGG" id="pez:HWQ56_23020"/>
<evidence type="ECO:0000313" key="1">
    <source>
        <dbReference type="EMBL" id="QKZ06493.1"/>
    </source>
</evidence>
<dbReference type="AlphaFoldDB" id="A0A7D5D9M1"/>
<keyword evidence="2" id="KW-1185">Reference proteome</keyword>
<evidence type="ECO:0008006" key="3">
    <source>
        <dbReference type="Google" id="ProtNLM"/>
    </source>
</evidence>
<dbReference type="InterPro" id="IPR038444">
    <property type="entry name" value="DUF465_sf"/>
</dbReference>
<dbReference type="RefSeq" id="WP_158158543.1">
    <property type="nucleotide sequence ID" value="NZ_CP056030.1"/>
</dbReference>
<evidence type="ECO:0000313" key="2">
    <source>
        <dbReference type="Proteomes" id="UP000509568"/>
    </source>
</evidence>
<accession>A0A7D5D9M1</accession>
<protein>
    <recommendedName>
        <fullName evidence="3">DUF465 domain-containing protein</fullName>
    </recommendedName>
</protein>
<organism evidence="1 2">
    <name type="scientific">Pseudomonas eucalypticola</name>
    <dbReference type="NCBI Taxonomy" id="2599595"/>
    <lineage>
        <taxon>Bacteria</taxon>
        <taxon>Pseudomonadati</taxon>
        <taxon>Pseudomonadota</taxon>
        <taxon>Gammaproteobacteria</taxon>
        <taxon>Pseudomonadales</taxon>
        <taxon>Pseudomonadaceae</taxon>
        <taxon>Pseudomonas</taxon>
    </lineage>
</organism>
<sequence>MPVKHNLYEDLKLTREEVETRRKSDDRLSKLLNDYDAIDADVLKAESAAAPDDEVKKLKEKRLLAKDRIVQQLEYPGTRGAGAGFDQ</sequence>
<gene>
    <name evidence="1" type="ORF">HWQ56_23020</name>
</gene>
<proteinExistence type="predicted"/>
<dbReference type="Proteomes" id="UP000509568">
    <property type="component" value="Chromosome"/>
</dbReference>
<reference evidence="1 2" key="1">
    <citation type="submission" date="2020-06" db="EMBL/GenBank/DDBJ databases">
        <title>Pseudomonas eucalypticola sp. nov., an endophyte of Eucalyptus dunnii leaves with biocontrol ability of eucalyptus leaf blight.</title>
        <authorList>
            <person name="Liu Y."/>
            <person name="Song Z."/>
            <person name="Zeng H."/>
            <person name="Lu M."/>
            <person name="Wang X."/>
            <person name="Lian X."/>
            <person name="Zhang Q."/>
        </authorList>
    </citation>
    <scope>NUCLEOTIDE SEQUENCE [LARGE SCALE GENOMIC DNA]</scope>
    <source>
        <strain evidence="1 2">NP-1</strain>
    </source>
</reference>
<dbReference type="Gene3D" id="6.10.280.50">
    <property type="match status" value="1"/>
</dbReference>
<name>A0A7D5D9M1_9PSED</name>